<keyword evidence="15" id="KW-1185">Reference proteome</keyword>
<dbReference type="InterPro" id="IPR051649">
    <property type="entry name" value="CUT_Homeobox"/>
</dbReference>
<comment type="caution">
    <text evidence="14">The sequence shown here is derived from an EMBL/GenBank/DDBJ whole genome shotgun (WGS) entry which is preliminary data.</text>
</comment>
<keyword evidence="7 8" id="KW-0539">Nucleus</keyword>
<evidence type="ECO:0000256" key="8">
    <source>
        <dbReference type="PROSITE-ProRule" id="PRU00108"/>
    </source>
</evidence>
<dbReference type="SMART" id="SM01109">
    <property type="entry name" value="CUT"/>
    <property type="match status" value="1"/>
</dbReference>
<dbReference type="SMART" id="SM00389">
    <property type="entry name" value="HOX"/>
    <property type="match status" value="1"/>
</dbReference>
<evidence type="ECO:0000259" key="13">
    <source>
        <dbReference type="PROSITE" id="PS51042"/>
    </source>
</evidence>
<dbReference type="AlphaFoldDB" id="A0ABD2JK15"/>
<feature type="compositionally biased region" description="Basic and acidic residues" evidence="11">
    <location>
        <begin position="37"/>
        <end position="46"/>
    </location>
</feature>
<dbReference type="InterPro" id="IPR010982">
    <property type="entry name" value="Lambda_DNA-bd_dom_sf"/>
</dbReference>
<protein>
    <recommendedName>
        <fullName evidence="10">One cut domain family member</fullName>
    </recommendedName>
</protein>
<feature type="region of interest" description="Disordered" evidence="11">
    <location>
        <begin position="1"/>
        <end position="69"/>
    </location>
</feature>
<dbReference type="PROSITE" id="PS50071">
    <property type="entry name" value="HOMEOBOX_2"/>
    <property type="match status" value="1"/>
</dbReference>
<feature type="compositionally biased region" description="Pro residues" evidence="11">
    <location>
        <begin position="259"/>
        <end position="273"/>
    </location>
</feature>
<accession>A0ABD2JK15</accession>
<evidence type="ECO:0000256" key="1">
    <source>
        <dbReference type="ARBA" id="ARBA00004123"/>
    </source>
</evidence>
<feature type="DNA-binding region" description="Homeobox" evidence="8">
    <location>
        <begin position="575"/>
        <end position="634"/>
    </location>
</feature>
<evidence type="ECO:0000256" key="11">
    <source>
        <dbReference type="SAM" id="MobiDB-lite"/>
    </source>
</evidence>
<evidence type="ECO:0000256" key="7">
    <source>
        <dbReference type="ARBA" id="ARBA00023242"/>
    </source>
</evidence>
<evidence type="ECO:0000256" key="4">
    <source>
        <dbReference type="ARBA" id="ARBA00023125"/>
    </source>
</evidence>
<dbReference type="PANTHER" id="PTHR14057">
    <property type="entry name" value="TRANSCRIPTION FACTOR ONECUT"/>
    <property type="match status" value="1"/>
</dbReference>
<dbReference type="FunFam" id="1.10.260.40:FF:000005">
    <property type="entry name" value="One cut domain family member"/>
    <property type="match status" value="1"/>
</dbReference>
<dbReference type="Pfam" id="PF02376">
    <property type="entry name" value="CUT"/>
    <property type="match status" value="1"/>
</dbReference>
<dbReference type="PANTHER" id="PTHR14057:SF47">
    <property type="entry name" value="HOMEOBOX PROTEIN ONECUT"/>
    <property type="match status" value="1"/>
</dbReference>
<proteinExistence type="inferred from homology"/>
<dbReference type="SUPFAM" id="SSF46689">
    <property type="entry name" value="Homeodomain-like"/>
    <property type="match status" value="1"/>
</dbReference>
<evidence type="ECO:0000256" key="9">
    <source>
        <dbReference type="RuleBase" id="RU000682"/>
    </source>
</evidence>
<keyword evidence="3 10" id="KW-0805">Transcription regulation</keyword>
<reference evidence="14 15" key="1">
    <citation type="submission" date="2024-10" db="EMBL/GenBank/DDBJ databases">
        <authorList>
            <person name="Kim D."/>
        </authorList>
    </citation>
    <scope>NUCLEOTIDE SEQUENCE [LARGE SCALE GENOMIC DNA]</scope>
    <source>
        <strain evidence="14">Taebaek</strain>
    </source>
</reference>
<evidence type="ECO:0000256" key="5">
    <source>
        <dbReference type="ARBA" id="ARBA00023155"/>
    </source>
</evidence>
<feature type="region of interest" description="Disordered" evidence="11">
    <location>
        <begin position="259"/>
        <end position="278"/>
    </location>
</feature>
<dbReference type="GO" id="GO:0003677">
    <property type="term" value="F:DNA binding"/>
    <property type="evidence" value="ECO:0007669"/>
    <property type="project" value="UniProtKB-UniRule"/>
</dbReference>
<dbReference type="EMBL" id="JBICCN010000138">
    <property type="protein sequence ID" value="KAL3090927.1"/>
    <property type="molecule type" value="Genomic_DNA"/>
</dbReference>
<feature type="domain" description="Homeobox" evidence="12">
    <location>
        <begin position="573"/>
        <end position="633"/>
    </location>
</feature>
<dbReference type="Gene3D" id="1.10.10.60">
    <property type="entry name" value="Homeodomain-like"/>
    <property type="match status" value="1"/>
</dbReference>
<feature type="compositionally biased region" description="Polar residues" evidence="11">
    <location>
        <begin position="643"/>
        <end position="656"/>
    </location>
</feature>
<evidence type="ECO:0000256" key="6">
    <source>
        <dbReference type="ARBA" id="ARBA00023163"/>
    </source>
</evidence>
<dbReference type="Gene3D" id="1.10.260.40">
    <property type="entry name" value="lambda repressor-like DNA-binding domains"/>
    <property type="match status" value="1"/>
</dbReference>
<feature type="domain" description="CUT" evidence="13">
    <location>
        <begin position="456"/>
        <end position="542"/>
    </location>
</feature>
<feature type="region of interest" description="Disordered" evidence="11">
    <location>
        <begin position="632"/>
        <end position="725"/>
    </location>
</feature>
<evidence type="ECO:0000313" key="14">
    <source>
        <dbReference type="EMBL" id="KAL3090927.1"/>
    </source>
</evidence>
<evidence type="ECO:0000259" key="12">
    <source>
        <dbReference type="PROSITE" id="PS50071"/>
    </source>
</evidence>
<keyword evidence="4 8" id="KW-0238">DNA-binding</keyword>
<dbReference type="GO" id="GO:0005634">
    <property type="term" value="C:nucleus"/>
    <property type="evidence" value="ECO:0007669"/>
    <property type="project" value="UniProtKB-SubCell"/>
</dbReference>
<dbReference type="InterPro" id="IPR003350">
    <property type="entry name" value="CUT_dom"/>
</dbReference>
<name>A0ABD2JK15_HETSC</name>
<comment type="subcellular location">
    <subcellularLocation>
        <location evidence="1 8 9">Nucleus</location>
    </subcellularLocation>
</comment>
<evidence type="ECO:0000313" key="15">
    <source>
        <dbReference type="Proteomes" id="UP001620645"/>
    </source>
</evidence>
<feature type="compositionally biased region" description="Basic and acidic residues" evidence="11">
    <location>
        <begin position="693"/>
        <end position="716"/>
    </location>
</feature>
<dbReference type="InterPro" id="IPR009057">
    <property type="entry name" value="Homeodomain-like_sf"/>
</dbReference>
<dbReference type="InterPro" id="IPR001356">
    <property type="entry name" value="HD"/>
</dbReference>
<dbReference type="PROSITE" id="PS51042">
    <property type="entry name" value="CUT"/>
    <property type="match status" value="1"/>
</dbReference>
<organism evidence="14 15">
    <name type="scientific">Heterodera schachtii</name>
    <name type="common">Sugarbeet cyst nematode worm</name>
    <name type="synonym">Tylenchus schachtii</name>
    <dbReference type="NCBI Taxonomy" id="97005"/>
    <lineage>
        <taxon>Eukaryota</taxon>
        <taxon>Metazoa</taxon>
        <taxon>Ecdysozoa</taxon>
        <taxon>Nematoda</taxon>
        <taxon>Chromadorea</taxon>
        <taxon>Rhabditida</taxon>
        <taxon>Tylenchina</taxon>
        <taxon>Tylenchomorpha</taxon>
        <taxon>Tylenchoidea</taxon>
        <taxon>Heteroderidae</taxon>
        <taxon>Heteroderinae</taxon>
        <taxon>Heterodera</taxon>
    </lineage>
</organism>
<evidence type="ECO:0000256" key="10">
    <source>
        <dbReference type="RuleBase" id="RU361129"/>
    </source>
</evidence>
<dbReference type="Proteomes" id="UP001620645">
    <property type="component" value="Unassembled WGS sequence"/>
</dbReference>
<evidence type="ECO:0000256" key="3">
    <source>
        <dbReference type="ARBA" id="ARBA00023015"/>
    </source>
</evidence>
<keyword evidence="6 10" id="KW-0804">Transcription</keyword>
<evidence type="ECO:0000256" key="2">
    <source>
        <dbReference type="ARBA" id="ARBA00008190"/>
    </source>
</evidence>
<sequence>MELTDDSRKKKSKRKSSNEIVGFRRRKANGETTGENEGEKEGKEWQGDGGSGGDQAQGEEGEGEDPLLSTQCQRHFGTQIGATTPNSKGQRQFRFEETGNRRDEQNVHFSQLLNCFSPSDQRQSSVCSSSVSSYSSPDLTEMFRHSNNSSSDSTADDGIAAFNLPFPTDEGMPSAHLQLRHQQHCFRQTERISASSSYVCPLSLCSTAASLPSPQDFAPRHGPLPMLPHHLRSTVSPIGHQIRHVQQLHIPCPHPPSALPFPLPQPLGSPPFSSPSSSASSSSSSSSASFSSFVASSSASSTSSVDFHFTSADHFFPSASVPLLFDPTDHKQHAAFLGYSSTIFDDVLLGFYPANDLLMNNLPTSPVTEPFSIKYEYDTTNTVGTPVLVKVEFEERREEDTSLPYQQNGGTVVNEAMGNELDDKRGSGEAGGRQILSEGANAMEAQCAAVSSALCQQSAEEPDALDTLRLAQHISQELKRYSIPQAIFAQRVLCRSQGTLSDLLRNPKPWSKLKSGRETFRRMAKWLQEPEGQRMAALRLAACKRKEEQTAKENLDNASDGRGGDELAAIRKSGQKKPRLVFTEIQRRTLQAIFKETKRPSRELQLQISHQLNLDTTTVANYFMNARRRGHDREATNCGGTNGPNSVETSNRSGGSTPLIGNEMEISGYGGESEQRSAGISETREGNGPTAEEEGKEKGEDGQTATEERQKCRHQQEEEDEEQLLIPLCLDEIDLLDEVIGDDARERDDATEGLSRTPSFGIGWT</sequence>
<feature type="region of interest" description="Disordered" evidence="11">
    <location>
        <begin position="744"/>
        <end position="765"/>
    </location>
</feature>
<dbReference type="Pfam" id="PF00046">
    <property type="entry name" value="Homeodomain"/>
    <property type="match status" value="1"/>
</dbReference>
<dbReference type="SUPFAM" id="SSF47413">
    <property type="entry name" value="lambda repressor-like DNA-binding domains"/>
    <property type="match status" value="1"/>
</dbReference>
<comment type="similarity">
    <text evidence="2 10">Belongs to the CUT homeobox family.</text>
</comment>
<keyword evidence="5 8" id="KW-0371">Homeobox</keyword>
<gene>
    <name evidence="14" type="ORF">niasHS_007302</name>
</gene>
<dbReference type="CDD" id="cd00086">
    <property type="entry name" value="homeodomain"/>
    <property type="match status" value="1"/>
</dbReference>